<dbReference type="SMART" id="SM00347">
    <property type="entry name" value="HTH_MARR"/>
    <property type="match status" value="1"/>
</dbReference>
<comment type="caution">
    <text evidence="5">The sequence shown here is derived from an EMBL/GenBank/DDBJ whole genome shotgun (WGS) entry which is preliminary data.</text>
</comment>
<dbReference type="GO" id="GO:0003677">
    <property type="term" value="F:DNA binding"/>
    <property type="evidence" value="ECO:0007669"/>
    <property type="project" value="UniProtKB-KW"/>
</dbReference>
<protein>
    <submittedName>
        <fullName evidence="5">Putative MarR family transcriptional regulator</fullName>
    </submittedName>
</protein>
<dbReference type="OrthoDB" id="8684664at2"/>
<sequence>MSVQPSKIQSSPENANYEFEFLEWPFYWLARADRQYMLILERALATVGLDIPRWRVLMVLHSKTRASVSEISDHSIVKLSTMTKIIQRMNADGLVTSEQSSADRRVTVVSITPKGEAAGRAASEIASRIMKQAFAQFSTDEINQLNGLLRKLTQELAIY</sequence>
<keyword evidence="6" id="KW-1185">Reference proteome</keyword>
<dbReference type="EMBL" id="BASZ01000001">
    <property type="protein sequence ID" value="GAD47538.1"/>
    <property type="molecule type" value="Genomic_DNA"/>
</dbReference>
<evidence type="ECO:0000256" key="3">
    <source>
        <dbReference type="ARBA" id="ARBA00023163"/>
    </source>
</evidence>
<dbReference type="RefSeq" id="WP_021688445.1">
    <property type="nucleotide sequence ID" value="NZ_BASZ01000001.1"/>
</dbReference>
<name>U2ZYD2_9SPHN</name>
<dbReference type="KEGG" id="ntd:EGO55_15620"/>
<keyword evidence="2" id="KW-0238">DNA-binding</keyword>
<dbReference type="Gene3D" id="1.10.10.10">
    <property type="entry name" value="Winged helix-like DNA-binding domain superfamily/Winged helix DNA-binding domain"/>
    <property type="match status" value="1"/>
</dbReference>
<evidence type="ECO:0000259" key="4">
    <source>
        <dbReference type="PROSITE" id="PS50995"/>
    </source>
</evidence>
<dbReference type="eggNOG" id="COG1846">
    <property type="taxonomic scope" value="Bacteria"/>
</dbReference>
<evidence type="ECO:0000313" key="5">
    <source>
        <dbReference type="EMBL" id="GAD47538.1"/>
    </source>
</evidence>
<proteinExistence type="predicted"/>
<dbReference type="Pfam" id="PF01047">
    <property type="entry name" value="MarR"/>
    <property type="match status" value="1"/>
</dbReference>
<dbReference type="PANTHER" id="PTHR42756:SF1">
    <property type="entry name" value="TRANSCRIPTIONAL REPRESSOR OF EMRAB OPERON"/>
    <property type="match status" value="1"/>
</dbReference>
<dbReference type="PROSITE" id="PS50995">
    <property type="entry name" value="HTH_MARR_2"/>
    <property type="match status" value="1"/>
</dbReference>
<evidence type="ECO:0000256" key="1">
    <source>
        <dbReference type="ARBA" id="ARBA00023015"/>
    </source>
</evidence>
<dbReference type="PANTHER" id="PTHR42756">
    <property type="entry name" value="TRANSCRIPTIONAL REGULATOR, MARR"/>
    <property type="match status" value="1"/>
</dbReference>
<dbReference type="InterPro" id="IPR000835">
    <property type="entry name" value="HTH_MarR-typ"/>
</dbReference>
<dbReference type="Proteomes" id="UP000016568">
    <property type="component" value="Unassembled WGS sequence"/>
</dbReference>
<dbReference type="GO" id="GO:0003700">
    <property type="term" value="F:DNA-binding transcription factor activity"/>
    <property type="evidence" value="ECO:0007669"/>
    <property type="project" value="InterPro"/>
</dbReference>
<evidence type="ECO:0000313" key="6">
    <source>
        <dbReference type="Proteomes" id="UP000016568"/>
    </source>
</evidence>
<dbReference type="AlphaFoldDB" id="U2ZYD2"/>
<dbReference type="SUPFAM" id="SSF46785">
    <property type="entry name" value="Winged helix' DNA-binding domain"/>
    <property type="match status" value="1"/>
</dbReference>
<dbReference type="InterPro" id="IPR036388">
    <property type="entry name" value="WH-like_DNA-bd_sf"/>
</dbReference>
<evidence type="ECO:0000256" key="2">
    <source>
        <dbReference type="ARBA" id="ARBA00023125"/>
    </source>
</evidence>
<dbReference type="InterPro" id="IPR036390">
    <property type="entry name" value="WH_DNA-bd_sf"/>
</dbReference>
<accession>U2ZYD2</accession>
<keyword evidence="3" id="KW-0804">Transcription</keyword>
<organism evidence="5 6">
    <name type="scientific">Caenibius tardaugens NBRC 16725</name>
    <dbReference type="NCBI Taxonomy" id="1219035"/>
    <lineage>
        <taxon>Bacteria</taxon>
        <taxon>Pseudomonadati</taxon>
        <taxon>Pseudomonadota</taxon>
        <taxon>Alphaproteobacteria</taxon>
        <taxon>Sphingomonadales</taxon>
        <taxon>Erythrobacteraceae</taxon>
        <taxon>Caenibius</taxon>
    </lineage>
</organism>
<reference evidence="5 6" key="1">
    <citation type="submission" date="2013-09" db="EMBL/GenBank/DDBJ databases">
        <title>Whole genome shotgun sequence of Novosphingobium tardaugens NBRC 16725.</title>
        <authorList>
            <person name="Isaki S."/>
            <person name="Hosoyama A."/>
            <person name="Tsuchikane K."/>
            <person name="Katsumata H."/>
            <person name="Ando Y."/>
            <person name="Yamazaki S."/>
            <person name="Fujita N."/>
        </authorList>
    </citation>
    <scope>NUCLEOTIDE SEQUENCE [LARGE SCALE GENOMIC DNA]</scope>
    <source>
        <strain evidence="5 6">NBRC 16725</strain>
    </source>
</reference>
<feature type="domain" description="HTH marR-type" evidence="4">
    <location>
        <begin position="22"/>
        <end position="154"/>
    </location>
</feature>
<keyword evidence="1" id="KW-0805">Transcription regulation</keyword>
<dbReference type="PRINTS" id="PR00598">
    <property type="entry name" value="HTHMARR"/>
</dbReference>
<gene>
    <name evidence="5" type="ORF">NT2_01_03070</name>
</gene>